<dbReference type="PROSITE" id="PS51257">
    <property type="entry name" value="PROKAR_LIPOPROTEIN"/>
    <property type="match status" value="1"/>
</dbReference>
<dbReference type="InterPro" id="IPR026004">
    <property type="entry name" value="Septum_form"/>
</dbReference>
<sequence length="167" mass="17433">MSYRSTPATFRTSVPAAGALLLGLLLSGCGLIGGNDAQRDPSGTVTASSTADAFTIKVGDCVNEPEGTTFSEIVAIPCDQPHDLEAYASTKLPDGDFPGRSAIGDKVDEFCDPKFLEFVGIAYNDSSLSSVPFTPTSESWSGGDREIVCLVGQEKTKTTGTLKASNK</sequence>
<gene>
    <name evidence="2" type="ORF">JOE69_002162</name>
</gene>
<evidence type="ECO:0000313" key="3">
    <source>
        <dbReference type="Proteomes" id="UP001185069"/>
    </source>
</evidence>
<dbReference type="EMBL" id="JAVDQF010000001">
    <property type="protein sequence ID" value="MDR6269924.1"/>
    <property type="molecule type" value="Genomic_DNA"/>
</dbReference>
<dbReference type="Pfam" id="PF13845">
    <property type="entry name" value="Septum_form"/>
    <property type="match status" value="1"/>
</dbReference>
<evidence type="ECO:0000259" key="1">
    <source>
        <dbReference type="Pfam" id="PF13845"/>
    </source>
</evidence>
<evidence type="ECO:0000313" key="2">
    <source>
        <dbReference type="EMBL" id="MDR6269924.1"/>
    </source>
</evidence>
<reference evidence="2 3" key="1">
    <citation type="submission" date="2023-07" db="EMBL/GenBank/DDBJ databases">
        <title>Sequencing the genomes of 1000 actinobacteria strains.</title>
        <authorList>
            <person name="Klenk H.-P."/>
        </authorList>
    </citation>
    <scope>NUCLEOTIDE SEQUENCE [LARGE SCALE GENOMIC DNA]</scope>
    <source>
        <strain evidence="2 3">DSM 14555</strain>
    </source>
</reference>
<organism evidence="2 3">
    <name type="scientific">Arthrobacter russicus</name>
    <dbReference type="NCBI Taxonomy" id="172040"/>
    <lineage>
        <taxon>Bacteria</taxon>
        <taxon>Bacillati</taxon>
        <taxon>Actinomycetota</taxon>
        <taxon>Actinomycetes</taxon>
        <taxon>Micrococcales</taxon>
        <taxon>Micrococcaceae</taxon>
        <taxon>Arthrobacter</taxon>
    </lineage>
</organism>
<feature type="domain" description="Septum formation-related" evidence="1">
    <location>
        <begin position="29"/>
        <end position="149"/>
    </location>
</feature>
<dbReference type="Proteomes" id="UP001185069">
    <property type="component" value="Unassembled WGS sequence"/>
</dbReference>
<name>A0ABU1JCQ5_9MICC</name>
<comment type="caution">
    <text evidence="2">The sequence shown here is derived from an EMBL/GenBank/DDBJ whole genome shotgun (WGS) entry which is preliminary data.</text>
</comment>
<accession>A0ABU1JCQ5</accession>
<protein>
    <recommendedName>
        <fullName evidence="1">Septum formation-related domain-containing protein</fullName>
    </recommendedName>
</protein>
<keyword evidence="3" id="KW-1185">Reference proteome</keyword>
<dbReference type="RefSeq" id="WP_309798635.1">
    <property type="nucleotide sequence ID" value="NZ_BAAAHY010000005.1"/>
</dbReference>
<proteinExistence type="predicted"/>